<dbReference type="PANTHER" id="PTHR34825">
    <property type="entry name" value="CONSERVED PROTEIN, WITH A WEAK D-GALACTARATE DEHYDRATASE/ALTRONATE HYDROLASE DOMAIN"/>
    <property type="match status" value="1"/>
</dbReference>
<reference evidence="2" key="1">
    <citation type="submission" date="2021-12" db="EMBL/GenBank/DDBJ databases">
        <authorList>
            <person name="King R."/>
        </authorList>
    </citation>
    <scope>NUCLEOTIDE SEQUENCE</scope>
</reference>
<organism evidence="2 3">
    <name type="scientific">Bemisia tabaci</name>
    <name type="common">Sweetpotato whitefly</name>
    <name type="synonym">Aleurodes tabaci</name>
    <dbReference type="NCBI Taxonomy" id="7038"/>
    <lineage>
        <taxon>Eukaryota</taxon>
        <taxon>Metazoa</taxon>
        <taxon>Ecdysozoa</taxon>
        <taxon>Arthropoda</taxon>
        <taxon>Hexapoda</taxon>
        <taxon>Insecta</taxon>
        <taxon>Pterygota</taxon>
        <taxon>Neoptera</taxon>
        <taxon>Paraneoptera</taxon>
        <taxon>Hemiptera</taxon>
        <taxon>Sternorrhyncha</taxon>
        <taxon>Aleyrodoidea</taxon>
        <taxon>Aleyrodidae</taxon>
        <taxon>Aleyrodinae</taxon>
        <taxon>Bemisia</taxon>
    </lineage>
</organism>
<dbReference type="EMBL" id="OU963870">
    <property type="protein sequence ID" value="CAH0395296.1"/>
    <property type="molecule type" value="Genomic_DNA"/>
</dbReference>
<evidence type="ECO:0000313" key="2">
    <source>
        <dbReference type="EMBL" id="CAH0395296.1"/>
    </source>
</evidence>
<dbReference type="Proteomes" id="UP001152759">
    <property type="component" value="Chromosome 9"/>
</dbReference>
<feature type="domain" description="AAA-ATPase-like" evidence="1">
    <location>
        <begin position="83"/>
        <end position="306"/>
    </location>
</feature>
<evidence type="ECO:0000259" key="1">
    <source>
        <dbReference type="Pfam" id="PF09820"/>
    </source>
</evidence>
<name>A0A9P0F7I0_BEMTA</name>
<proteinExistence type="predicted"/>
<dbReference type="AlphaFoldDB" id="A0A9P0F7I0"/>
<accession>A0A9P0F7I0</accession>
<dbReference type="InterPro" id="IPR018631">
    <property type="entry name" value="AAA-ATPase-like_dom"/>
</dbReference>
<dbReference type="KEGG" id="btab:109035156"/>
<evidence type="ECO:0000313" key="3">
    <source>
        <dbReference type="Proteomes" id="UP001152759"/>
    </source>
</evidence>
<gene>
    <name evidence="2" type="ORF">BEMITA_LOCUS13496</name>
</gene>
<keyword evidence="3" id="KW-1185">Reference proteome</keyword>
<protein>
    <recommendedName>
        <fullName evidence="1">AAA-ATPase-like domain-containing protein</fullName>
    </recommendedName>
</protein>
<dbReference type="Pfam" id="PF09820">
    <property type="entry name" value="AAA-ATPase_like"/>
    <property type="match status" value="1"/>
</dbReference>
<sequence length="535" mass="61012">MFLNLHSVLRATNLKLIYFSSRKMLQFQFYIGFILHKFAFLLPADEHSCPLPTSNPELTSLRPLAKIYQDESELFRGLVGRRTFVDKTAFIKHFLDIREQLVLVAPPNFGKSTNLHMLKHFFQIPVDSRGANLTSVMAEKAAFFGNLSICKNHPSICLSHLSSAPVVFLDLESVNGSTPTEFHETFRSEVERMFRAHGYLSKSESLSAFNKEEFAAYESHSQRPHRTIGFYKCGVDVLTRLLFTHHRRKCILLVDNFDRLAVAAMLGKDEENLLPVEVDDIYFSLGKTAKHSEFVSRTLLTGVFRMGSHRQWHDANLFYHSIFADPQISQHYGLTLAEVETLIGRLGRSKEHSNVDLHGIKHYFDGYRISDKQIKIFNTGTVVGYLEGADEDDLIPSLPLFSIYKPLFRFELLGEHLQEAGEHGTNLAPQWVISITDLFQLREAVNANVTNFNGTHDKDLLVQLLQEAGYFTITARHPNGSVHLEIPCLAVKEAYEDLVYHDEFFVIEEEKLERELEADATKNNTHGHKGKKKGL</sequence>
<dbReference type="PANTHER" id="PTHR34825:SF1">
    <property type="entry name" value="AAA-ATPASE-LIKE DOMAIN-CONTAINING PROTEIN"/>
    <property type="match status" value="1"/>
</dbReference>